<dbReference type="InterPro" id="IPR036322">
    <property type="entry name" value="WD40_repeat_dom_sf"/>
</dbReference>
<keyword evidence="2 5" id="KW-0853">WD repeat</keyword>
<evidence type="ECO:0000256" key="3">
    <source>
        <dbReference type="ARBA" id="ARBA00022737"/>
    </source>
</evidence>
<evidence type="ECO:0000313" key="6">
    <source>
        <dbReference type="EMBL" id="KII62130.1"/>
    </source>
</evidence>
<comment type="subcellular location">
    <subcellularLocation>
        <location evidence="1">Nucleus</location>
    </subcellularLocation>
</comment>
<proteinExistence type="predicted"/>
<dbReference type="PROSITE" id="PS50082">
    <property type="entry name" value="WD_REPEATS_2"/>
    <property type="match status" value="1"/>
</dbReference>
<dbReference type="AlphaFoldDB" id="A0A0C2M548"/>
<reference evidence="6 7" key="1">
    <citation type="journal article" date="2014" name="Genome Biol. Evol.">
        <title>The genome of the myxosporean Thelohanellus kitauei shows adaptations to nutrient acquisition within its fish host.</title>
        <authorList>
            <person name="Yang Y."/>
            <person name="Xiong J."/>
            <person name="Zhou Z."/>
            <person name="Huo F."/>
            <person name="Miao W."/>
            <person name="Ran C."/>
            <person name="Liu Y."/>
            <person name="Zhang J."/>
            <person name="Feng J."/>
            <person name="Wang M."/>
            <person name="Wang M."/>
            <person name="Wang L."/>
            <person name="Yao B."/>
        </authorList>
    </citation>
    <scope>NUCLEOTIDE SEQUENCE [LARGE SCALE GENOMIC DNA]</scope>
    <source>
        <strain evidence="6">Wuqing</strain>
    </source>
</reference>
<evidence type="ECO:0000256" key="2">
    <source>
        <dbReference type="ARBA" id="ARBA00022574"/>
    </source>
</evidence>
<accession>A0A0C2M548</accession>
<sequence length="330" mass="36857">MVVTIKQTNHAVPCKISCLAYQNPEGSGREKYLCYGTYNSPNISSNWLNFAKIDNNNTLCILDELHHEAEIFFEPQSLLMLDRTGSVTVLKLTEKFNVISEFSPKTLGLYRETMRSVDRTTDNLILGAGAIGNVYLNDLSQQKLVSKFANVSSTALRTINSLQNNTFLVGNIGGQVKLCDAVIGSDCCVKMFRLKGDLSGVYSVAPNPNDEHNFLAGYEDGSIRVWDSRKEEFPISKLNVHEGSVNKIMFSRRHIHVVYSCCSKGRMLMLDPGTEKVENIWSKISAYEHEMKATELNSCGVLPINTLDNSENQIIAGGDAQYLFQIELNY</sequence>
<keyword evidence="3" id="KW-0677">Repeat</keyword>
<dbReference type="SMART" id="SM00320">
    <property type="entry name" value="WD40"/>
    <property type="match status" value="2"/>
</dbReference>
<dbReference type="SUPFAM" id="SSF50978">
    <property type="entry name" value="WD40 repeat-like"/>
    <property type="match status" value="1"/>
</dbReference>
<organism evidence="6 7">
    <name type="scientific">Thelohanellus kitauei</name>
    <name type="common">Myxosporean</name>
    <dbReference type="NCBI Taxonomy" id="669202"/>
    <lineage>
        <taxon>Eukaryota</taxon>
        <taxon>Metazoa</taxon>
        <taxon>Cnidaria</taxon>
        <taxon>Myxozoa</taxon>
        <taxon>Myxosporea</taxon>
        <taxon>Bivalvulida</taxon>
        <taxon>Platysporina</taxon>
        <taxon>Myxobolidae</taxon>
        <taxon>Thelohanellus</taxon>
    </lineage>
</organism>
<evidence type="ECO:0000256" key="4">
    <source>
        <dbReference type="ARBA" id="ARBA00023242"/>
    </source>
</evidence>
<gene>
    <name evidence="6" type="ORF">RF11_01503</name>
</gene>
<dbReference type="InterPro" id="IPR015943">
    <property type="entry name" value="WD40/YVTN_repeat-like_dom_sf"/>
</dbReference>
<keyword evidence="4" id="KW-0539">Nucleus</keyword>
<dbReference type="InterPro" id="IPR001680">
    <property type="entry name" value="WD40_rpt"/>
</dbReference>
<evidence type="ECO:0000256" key="1">
    <source>
        <dbReference type="ARBA" id="ARBA00004123"/>
    </source>
</evidence>
<dbReference type="OrthoDB" id="9890280at2759"/>
<dbReference type="Pfam" id="PF00400">
    <property type="entry name" value="WD40"/>
    <property type="match status" value="1"/>
</dbReference>
<dbReference type="PANTHER" id="PTHR22652:SF0">
    <property type="entry name" value="NUCLEOPORIN NUP43"/>
    <property type="match status" value="1"/>
</dbReference>
<feature type="repeat" description="WD" evidence="5">
    <location>
        <begin position="194"/>
        <end position="236"/>
    </location>
</feature>
<evidence type="ECO:0000313" key="7">
    <source>
        <dbReference type="Proteomes" id="UP000031668"/>
    </source>
</evidence>
<dbReference type="Gene3D" id="2.130.10.10">
    <property type="entry name" value="YVTN repeat-like/Quinoprotein amine dehydrogenase"/>
    <property type="match status" value="1"/>
</dbReference>
<dbReference type="PANTHER" id="PTHR22652">
    <property type="entry name" value="NUCLEOPORIN NUP43"/>
    <property type="match status" value="1"/>
</dbReference>
<comment type="caution">
    <text evidence="6">The sequence shown here is derived from an EMBL/GenBank/DDBJ whole genome shotgun (WGS) entry which is preliminary data.</text>
</comment>
<dbReference type="EMBL" id="JWZT01005104">
    <property type="protein sequence ID" value="KII62130.1"/>
    <property type="molecule type" value="Genomic_DNA"/>
</dbReference>
<dbReference type="PROSITE" id="PS50294">
    <property type="entry name" value="WD_REPEATS_REGION"/>
    <property type="match status" value="1"/>
</dbReference>
<name>A0A0C2M548_THEKT</name>
<dbReference type="GO" id="GO:0031080">
    <property type="term" value="C:nuclear pore outer ring"/>
    <property type="evidence" value="ECO:0007669"/>
    <property type="project" value="TreeGrafter"/>
</dbReference>
<evidence type="ECO:0000256" key="5">
    <source>
        <dbReference type="PROSITE-ProRule" id="PRU00221"/>
    </source>
</evidence>
<keyword evidence="7" id="KW-1185">Reference proteome</keyword>
<dbReference type="Proteomes" id="UP000031668">
    <property type="component" value="Unassembled WGS sequence"/>
</dbReference>
<protein>
    <submittedName>
        <fullName evidence="6">Nucleoporin Nup43</fullName>
    </submittedName>
</protein>